<dbReference type="InterPro" id="IPR036751">
    <property type="entry name" value="SpoVG_sf"/>
</dbReference>
<protein>
    <submittedName>
        <fullName evidence="1">Uncharacterized protein</fullName>
    </submittedName>
</protein>
<sequence length="82" mass="9559">MIYVSSIKMSSSGKPNVLLEGELILNHSLIINQVQLIQGHHRLFLNFPQVRNQRLIYPLNTDLYQYLLNQVIEYYAHSKSDS</sequence>
<dbReference type="KEGG" id="lho:LOOC260_118350"/>
<proteinExistence type="predicted"/>
<evidence type="ECO:0000313" key="1">
    <source>
        <dbReference type="EMBL" id="BAP86341.1"/>
    </source>
</evidence>
<dbReference type="AlphaFoldDB" id="A0A0A1H0V5"/>
<dbReference type="GO" id="GO:0030435">
    <property type="term" value="P:sporulation resulting in formation of a cellular spore"/>
    <property type="evidence" value="ECO:0007669"/>
    <property type="project" value="InterPro"/>
</dbReference>
<dbReference type="Proteomes" id="UP000031620">
    <property type="component" value="Chromosome"/>
</dbReference>
<dbReference type="SUPFAM" id="SSF160537">
    <property type="entry name" value="SpoVG-like"/>
    <property type="match status" value="1"/>
</dbReference>
<dbReference type="Gene3D" id="3.30.1120.40">
    <property type="entry name" value="Stage V sporulation protein G"/>
    <property type="match status" value="1"/>
</dbReference>
<dbReference type="STRING" id="1291742.LOOC260_118350"/>
<name>A0A0A1H0V5_9LACO</name>
<dbReference type="EMBL" id="AP014680">
    <property type="protein sequence ID" value="BAP86341.1"/>
    <property type="molecule type" value="Genomic_DNA"/>
</dbReference>
<reference evidence="1 2" key="1">
    <citation type="submission" date="2014-11" db="EMBL/GenBank/DDBJ databases">
        <title>Complete genome sequence and analysis of Lactobacillus hokkaidonensis LOOC260T.</title>
        <authorList>
            <person name="Tanizawa Y."/>
            <person name="Tohno M."/>
            <person name="Kaminuma E."/>
            <person name="Nakamura Y."/>
            <person name="Arita M."/>
        </authorList>
    </citation>
    <scope>NUCLEOTIDE SEQUENCE [LARGE SCALE GENOMIC DNA]</scope>
    <source>
        <strain evidence="1 2">LOOC260</strain>
    </source>
</reference>
<accession>A0A0A1H0V5</accession>
<dbReference type="HOGENOM" id="CLU_2553986_0_0_9"/>
<organism evidence="1 2">
    <name type="scientific">Paucilactobacillus hokkaidonensis JCM 18461</name>
    <dbReference type="NCBI Taxonomy" id="1291742"/>
    <lineage>
        <taxon>Bacteria</taxon>
        <taxon>Bacillati</taxon>
        <taxon>Bacillota</taxon>
        <taxon>Bacilli</taxon>
        <taxon>Lactobacillales</taxon>
        <taxon>Lactobacillaceae</taxon>
        <taxon>Paucilactobacillus</taxon>
    </lineage>
</organism>
<evidence type="ECO:0000313" key="2">
    <source>
        <dbReference type="Proteomes" id="UP000031620"/>
    </source>
</evidence>
<gene>
    <name evidence="1" type="ORF">LOOC260_118350</name>
</gene>